<comment type="subcellular location">
    <subcellularLocation>
        <location evidence="1">Secreted</location>
        <location evidence="1">Extracellular space</location>
        <location evidence="1">Apoplast</location>
    </subcellularLocation>
</comment>
<feature type="chain" id="PRO_5041654946" evidence="9">
    <location>
        <begin position="19"/>
        <end position="171"/>
    </location>
</feature>
<evidence type="ECO:0000256" key="6">
    <source>
        <dbReference type="ARBA" id="ARBA00022729"/>
    </source>
</evidence>
<keyword evidence="3" id="KW-0052">Apoplast</keyword>
<comment type="caution">
    <text evidence="10">The sequence shown here is derived from an EMBL/GenBank/DDBJ whole genome shotgun (WGS) entry which is preliminary data.</text>
</comment>
<comment type="similarity">
    <text evidence="2">Belongs to the C-terminally encoded plant signaling peptide (CEP) family.</text>
</comment>
<feature type="signal peptide" evidence="9">
    <location>
        <begin position="1"/>
        <end position="18"/>
    </location>
</feature>
<dbReference type="InterPro" id="IPR033250">
    <property type="entry name" value="CEP"/>
</dbReference>
<keyword evidence="6 9" id="KW-0732">Signal</keyword>
<protein>
    <submittedName>
        <fullName evidence="10">Uncharacterized protein</fullName>
    </submittedName>
</protein>
<evidence type="ECO:0000256" key="9">
    <source>
        <dbReference type="SAM" id="SignalP"/>
    </source>
</evidence>
<keyword evidence="7" id="KW-0379">Hydroxylation</keyword>
<gene>
    <name evidence="10" type="ORF">RJ639_023685</name>
</gene>
<keyword evidence="11" id="KW-1185">Reference proteome</keyword>
<evidence type="ECO:0000256" key="5">
    <source>
        <dbReference type="ARBA" id="ARBA00022702"/>
    </source>
</evidence>
<dbReference type="PANTHER" id="PTHR33348">
    <property type="entry name" value="PRECURSOR OF CEP5"/>
    <property type="match status" value="1"/>
</dbReference>
<dbReference type="Proteomes" id="UP001188597">
    <property type="component" value="Unassembled WGS sequence"/>
</dbReference>
<dbReference type="GO" id="GO:0005179">
    <property type="term" value="F:hormone activity"/>
    <property type="evidence" value="ECO:0007669"/>
    <property type="project" value="UniProtKB-KW"/>
</dbReference>
<dbReference type="EMBL" id="JAVXUP010003091">
    <property type="protein sequence ID" value="KAK3000084.1"/>
    <property type="molecule type" value="Genomic_DNA"/>
</dbReference>
<dbReference type="GO" id="GO:1901371">
    <property type="term" value="P:regulation of leaf morphogenesis"/>
    <property type="evidence" value="ECO:0007669"/>
    <property type="project" value="TreeGrafter"/>
</dbReference>
<sequence length="171" mass="18231">MGRFQAIYGCAFLLVVLACHETLRTEGRQLKVKKQEITSIEVDLTVAPASDTKAPGVDHSVATRKGINPPKAPTQSLGLGDLAAQTVDDFRPTTPGNSPGVGHSFHQENVSHYFTAGNSNDFRPTVPGHSPGVGLKVDESLASLLEPSLYSPDKVMSRKSSCLLMVDSSVE</sequence>
<evidence type="ECO:0000313" key="10">
    <source>
        <dbReference type="EMBL" id="KAK3000084.1"/>
    </source>
</evidence>
<dbReference type="GO" id="GO:1902025">
    <property type="term" value="P:nitrate import"/>
    <property type="evidence" value="ECO:0007669"/>
    <property type="project" value="TreeGrafter"/>
</dbReference>
<organism evidence="10 11">
    <name type="scientific">Escallonia herrerae</name>
    <dbReference type="NCBI Taxonomy" id="1293975"/>
    <lineage>
        <taxon>Eukaryota</taxon>
        <taxon>Viridiplantae</taxon>
        <taxon>Streptophyta</taxon>
        <taxon>Embryophyta</taxon>
        <taxon>Tracheophyta</taxon>
        <taxon>Spermatophyta</taxon>
        <taxon>Magnoliopsida</taxon>
        <taxon>eudicotyledons</taxon>
        <taxon>Gunneridae</taxon>
        <taxon>Pentapetalae</taxon>
        <taxon>asterids</taxon>
        <taxon>campanulids</taxon>
        <taxon>Escalloniales</taxon>
        <taxon>Escalloniaceae</taxon>
        <taxon>Escallonia</taxon>
    </lineage>
</organism>
<accession>A0AA88V2W7</accession>
<evidence type="ECO:0000313" key="11">
    <source>
        <dbReference type="Proteomes" id="UP001188597"/>
    </source>
</evidence>
<keyword evidence="4" id="KW-0964">Secreted</keyword>
<dbReference type="AlphaFoldDB" id="A0AA88V2W7"/>
<dbReference type="GO" id="GO:2000280">
    <property type="term" value="P:regulation of root development"/>
    <property type="evidence" value="ECO:0007669"/>
    <property type="project" value="TreeGrafter"/>
</dbReference>
<proteinExistence type="inferred from homology"/>
<dbReference type="PANTHER" id="PTHR33348:SF44">
    <property type="entry name" value="PRECURSOR OF CEP6"/>
    <property type="match status" value="1"/>
</dbReference>
<evidence type="ECO:0000256" key="1">
    <source>
        <dbReference type="ARBA" id="ARBA00004271"/>
    </source>
</evidence>
<dbReference type="GO" id="GO:0048364">
    <property type="term" value="P:root development"/>
    <property type="evidence" value="ECO:0007669"/>
    <property type="project" value="InterPro"/>
</dbReference>
<reference evidence="10" key="1">
    <citation type="submission" date="2022-12" db="EMBL/GenBank/DDBJ databases">
        <title>Draft genome assemblies for two species of Escallonia (Escalloniales).</title>
        <authorList>
            <person name="Chanderbali A."/>
            <person name="Dervinis C."/>
            <person name="Anghel I."/>
            <person name="Soltis D."/>
            <person name="Soltis P."/>
            <person name="Zapata F."/>
        </authorList>
    </citation>
    <scope>NUCLEOTIDE SEQUENCE</scope>
    <source>
        <strain evidence="10">UCBG64.0493</strain>
        <tissue evidence="10">Leaf</tissue>
    </source>
</reference>
<evidence type="ECO:0000256" key="2">
    <source>
        <dbReference type="ARBA" id="ARBA00008963"/>
    </source>
</evidence>
<dbReference type="GO" id="GO:0006995">
    <property type="term" value="P:cellular response to nitrogen starvation"/>
    <property type="evidence" value="ECO:0007669"/>
    <property type="project" value="UniProtKB-ARBA"/>
</dbReference>
<evidence type="ECO:0000256" key="3">
    <source>
        <dbReference type="ARBA" id="ARBA00022523"/>
    </source>
</evidence>
<evidence type="ECO:0000256" key="8">
    <source>
        <dbReference type="SAM" id="MobiDB-lite"/>
    </source>
</evidence>
<keyword evidence="5" id="KW-0372">Hormone</keyword>
<feature type="region of interest" description="Disordered" evidence="8">
    <location>
        <begin position="51"/>
        <end position="77"/>
    </location>
</feature>
<evidence type="ECO:0000256" key="7">
    <source>
        <dbReference type="ARBA" id="ARBA00023278"/>
    </source>
</evidence>
<evidence type="ECO:0000256" key="4">
    <source>
        <dbReference type="ARBA" id="ARBA00022525"/>
    </source>
</evidence>
<dbReference type="PROSITE" id="PS51257">
    <property type="entry name" value="PROKAR_LIPOPROTEIN"/>
    <property type="match status" value="1"/>
</dbReference>
<name>A0AA88V2W7_9ASTE</name>
<dbReference type="GO" id="GO:0048046">
    <property type="term" value="C:apoplast"/>
    <property type="evidence" value="ECO:0007669"/>
    <property type="project" value="UniProtKB-SubCell"/>
</dbReference>